<gene>
    <name evidence="2" type="ORF">B0T11DRAFT_6466</name>
</gene>
<accession>A0A8K0X7R0</accession>
<dbReference type="AlphaFoldDB" id="A0A8K0X7R0"/>
<name>A0A8K0X7R0_9PEZI</name>
<organism evidence="2 3">
    <name type="scientific">Plectosphaerella cucumerina</name>
    <dbReference type="NCBI Taxonomy" id="40658"/>
    <lineage>
        <taxon>Eukaryota</taxon>
        <taxon>Fungi</taxon>
        <taxon>Dikarya</taxon>
        <taxon>Ascomycota</taxon>
        <taxon>Pezizomycotina</taxon>
        <taxon>Sordariomycetes</taxon>
        <taxon>Hypocreomycetidae</taxon>
        <taxon>Glomerellales</taxon>
        <taxon>Plectosphaerellaceae</taxon>
        <taxon>Plectosphaerella</taxon>
    </lineage>
</organism>
<reference evidence="2" key="1">
    <citation type="journal article" date="2021" name="Nat. Commun.">
        <title>Genetic determinants of endophytism in the Arabidopsis root mycobiome.</title>
        <authorList>
            <person name="Mesny F."/>
            <person name="Miyauchi S."/>
            <person name="Thiergart T."/>
            <person name="Pickel B."/>
            <person name="Atanasova L."/>
            <person name="Karlsson M."/>
            <person name="Huettel B."/>
            <person name="Barry K.W."/>
            <person name="Haridas S."/>
            <person name="Chen C."/>
            <person name="Bauer D."/>
            <person name="Andreopoulos W."/>
            <person name="Pangilinan J."/>
            <person name="LaButti K."/>
            <person name="Riley R."/>
            <person name="Lipzen A."/>
            <person name="Clum A."/>
            <person name="Drula E."/>
            <person name="Henrissat B."/>
            <person name="Kohler A."/>
            <person name="Grigoriev I.V."/>
            <person name="Martin F.M."/>
            <person name="Hacquard S."/>
        </authorList>
    </citation>
    <scope>NUCLEOTIDE SEQUENCE</scope>
    <source>
        <strain evidence="2">MPI-CAGE-AT-0016</strain>
    </source>
</reference>
<feature type="chain" id="PRO_5035464346" evidence="1">
    <location>
        <begin position="32"/>
        <end position="127"/>
    </location>
</feature>
<dbReference type="Proteomes" id="UP000813385">
    <property type="component" value="Unassembled WGS sequence"/>
</dbReference>
<protein>
    <submittedName>
        <fullName evidence="2">Uncharacterized protein</fullName>
    </submittedName>
</protein>
<keyword evidence="1" id="KW-0732">Signal</keyword>
<sequence length="127" mass="14133">METGLTGCPPRDTFFALLLTHVFSPLPLTVAGLPRGTELAVSGCDFTIDRRDGPVWYTAHVSRSPRAWQAKVLGLGFLLCFPTHCHPSPIHLVPRHELAGLEYFCFIDFPRRTTVRSQSPPLSTMQT</sequence>
<evidence type="ECO:0000256" key="1">
    <source>
        <dbReference type="SAM" id="SignalP"/>
    </source>
</evidence>
<feature type="signal peptide" evidence="1">
    <location>
        <begin position="1"/>
        <end position="31"/>
    </location>
</feature>
<evidence type="ECO:0000313" key="2">
    <source>
        <dbReference type="EMBL" id="KAH7375136.1"/>
    </source>
</evidence>
<keyword evidence="3" id="KW-1185">Reference proteome</keyword>
<proteinExistence type="predicted"/>
<evidence type="ECO:0000313" key="3">
    <source>
        <dbReference type="Proteomes" id="UP000813385"/>
    </source>
</evidence>
<comment type="caution">
    <text evidence="2">The sequence shown here is derived from an EMBL/GenBank/DDBJ whole genome shotgun (WGS) entry which is preliminary data.</text>
</comment>
<dbReference type="EMBL" id="JAGPXD010000001">
    <property type="protein sequence ID" value="KAH7375136.1"/>
    <property type="molecule type" value="Genomic_DNA"/>
</dbReference>